<dbReference type="AlphaFoldDB" id="A0A7S0REA4"/>
<accession>A0A7S0REA4</accession>
<dbReference type="InterPro" id="IPR050697">
    <property type="entry name" value="Adenylyl/Guanylyl_Cyclase_3/4"/>
</dbReference>
<protein>
    <recommendedName>
        <fullName evidence="3">Guanylate cyclase domain-containing protein</fullName>
    </recommendedName>
</protein>
<proteinExistence type="predicted"/>
<dbReference type="PANTHER" id="PTHR43081:SF1">
    <property type="entry name" value="ADENYLATE CYCLASE, TERMINAL-DIFFERENTIATION SPECIFIC"/>
    <property type="match status" value="1"/>
</dbReference>
<dbReference type="InterPro" id="IPR029787">
    <property type="entry name" value="Nucleotide_cyclase"/>
</dbReference>
<feature type="compositionally biased region" description="Polar residues" evidence="1">
    <location>
        <begin position="194"/>
        <end position="207"/>
    </location>
</feature>
<sequence>MWSHQGYLANTSEGLCIASFVSPASALCWALAIKDALMHADWPEALLEHELCEEVKVPSALHDGPSVPGSRRGSASESYGEPPRSDRGSLLLRRGPRIKAGIECCGEVKASVQPATGRMDYRGRVMNRAARIADKAHSNDVVCSAAAWTMACTDMEAAGAFGLLHSRQLGSWQCKGVGWIEVVEVSLAQPVRAQSTGAGSLSNTGNSDVLKAGRLSKPGMRSKGMQARPSMRDSASQTD</sequence>
<evidence type="ECO:0000313" key="2">
    <source>
        <dbReference type="EMBL" id="CAD8675109.1"/>
    </source>
</evidence>
<evidence type="ECO:0000256" key="1">
    <source>
        <dbReference type="SAM" id="MobiDB-lite"/>
    </source>
</evidence>
<dbReference type="SUPFAM" id="SSF55073">
    <property type="entry name" value="Nucleotide cyclase"/>
    <property type="match status" value="1"/>
</dbReference>
<dbReference type="PANTHER" id="PTHR43081">
    <property type="entry name" value="ADENYLATE CYCLASE, TERMINAL-DIFFERENTIATION SPECIFIC-RELATED"/>
    <property type="match status" value="1"/>
</dbReference>
<dbReference type="EMBL" id="HBFB01011875">
    <property type="protein sequence ID" value="CAD8675109.1"/>
    <property type="molecule type" value="Transcribed_RNA"/>
</dbReference>
<feature type="region of interest" description="Disordered" evidence="1">
    <location>
        <begin position="62"/>
        <end position="90"/>
    </location>
</feature>
<name>A0A7S0REA4_9CHLO</name>
<gene>
    <name evidence="2" type="ORF">CLEI1391_LOCUS6722</name>
</gene>
<dbReference type="Gene3D" id="3.30.70.1230">
    <property type="entry name" value="Nucleotide cyclase"/>
    <property type="match status" value="1"/>
</dbReference>
<evidence type="ECO:0008006" key="3">
    <source>
        <dbReference type="Google" id="ProtNLM"/>
    </source>
</evidence>
<organism evidence="2">
    <name type="scientific">Chlamydomonas leiostraca</name>
    <dbReference type="NCBI Taxonomy" id="1034604"/>
    <lineage>
        <taxon>Eukaryota</taxon>
        <taxon>Viridiplantae</taxon>
        <taxon>Chlorophyta</taxon>
        <taxon>core chlorophytes</taxon>
        <taxon>Chlorophyceae</taxon>
        <taxon>CS clade</taxon>
        <taxon>Chlamydomonadales</taxon>
        <taxon>Chlamydomonadaceae</taxon>
        <taxon>Chlamydomonas</taxon>
    </lineage>
</organism>
<reference evidence="2" key="1">
    <citation type="submission" date="2021-01" db="EMBL/GenBank/DDBJ databases">
        <authorList>
            <person name="Corre E."/>
            <person name="Pelletier E."/>
            <person name="Niang G."/>
            <person name="Scheremetjew M."/>
            <person name="Finn R."/>
            <person name="Kale V."/>
            <person name="Holt S."/>
            <person name="Cochrane G."/>
            <person name="Meng A."/>
            <person name="Brown T."/>
            <person name="Cohen L."/>
        </authorList>
    </citation>
    <scope>NUCLEOTIDE SEQUENCE</scope>
    <source>
        <strain evidence="2">SAG 11-49</strain>
    </source>
</reference>
<feature type="region of interest" description="Disordered" evidence="1">
    <location>
        <begin position="194"/>
        <end position="239"/>
    </location>
</feature>